<dbReference type="InterPro" id="IPR011179">
    <property type="entry name" value="IPdP_isomerase"/>
</dbReference>
<feature type="domain" description="FMN-dependent dehydrogenase" evidence="12">
    <location>
        <begin position="13"/>
        <end position="104"/>
    </location>
</feature>
<dbReference type="Gene3D" id="3.20.20.70">
    <property type="entry name" value="Aldolase class I"/>
    <property type="match status" value="1"/>
</dbReference>
<evidence type="ECO:0000256" key="4">
    <source>
        <dbReference type="ARBA" id="ARBA00022643"/>
    </source>
</evidence>
<evidence type="ECO:0000256" key="1">
    <source>
        <dbReference type="ARBA" id="ARBA00001917"/>
    </source>
</evidence>
<feature type="binding site" evidence="11">
    <location>
        <begin position="299"/>
        <end position="300"/>
    </location>
    <ligand>
        <name>FMN</name>
        <dbReference type="ChEBI" id="CHEBI:58210"/>
    </ligand>
</feature>
<feature type="binding site" evidence="11">
    <location>
        <position position="166"/>
    </location>
    <ligand>
        <name>substrate</name>
    </ligand>
</feature>
<keyword evidence="2 11" id="KW-0963">Cytoplasm</keyword>
<feature type="binding site" evidence="11">
    <location>
        <position position="167"/>
    </location>
    <ligand>
        <name>Mg(2+)</name>
        <dbReference type="ChEBI" id="CHEBI:18420"/>
    </ligand>
</feature>
<keyword evidence="9 11" id="KW-0413">Isomerase</keyword>
<protein>
    <recommendedName>
        <fullName evidence="11">Isopentenyl-diphosphate delta-isomerase</fullName>
        <shortName evidence="11">IPP isomerase</shortName>
        <ecNumber evidence="11">5.3.3.2</ecNumber>
    </recommendedName>
    <alternativeName>
        <fullName evidence="11">Isopentenyl diphosphate:dimethylallyl diphosphate isomerase</fullName>
    </alternativeName>
    <alternativeName>
        <fullName evidence="11">Isopentenyl pyrophosphate isomerase</fullName>
    </alternativeName>
    <alternativeName>
        <fullName evidence="11">Type 2 isopentenyl diphosphate isomerase</fullName>
        <shortName evidence="11">IDI-2</shortName>
    </alternativeName>
</protein>
<dbReference type="GO" id="GO:0010181">
    <property type="term" value="F:FMN binding"/>
    <property type="evidence" value="ECO:0007669"/>
    <property type="project" value="UniProtKB-UniRule"/>
</dbReference>
<evidence type="ECO:0000256" key="7">
    <source>
        <dbReference type="ARBA" id="ARBA00022857"/>
    </source>
</evidence>
<evidence type="ECO:0000256" key="9">
    <source>
        <dbReference type="ARBA" id="ARBA00023235"/>
    </source>
</evidence>
<dbReference type="HAMAP" id="MF_00354">
    <property type="entry name" value="Idi_2"/>
    <property type="match status" value="1"/>
</dbReference>
<dbReference type="GO" id="GO:0004452">
    <property type="term" value="F:isopentenyl-diphosphate delta-isomerase activity"/>
    <property type="evidence" value="ECO:0007669"/>
    <property type="project" value="UniProtKB-UniRule"/>
</dbReference>
<feature type="binding site" evidence="11">
    <location>
        <position position="198"/>
    </location>
    <ligand>
        <name>FMN</name>
        <dbReference type="ChEBI" id="CHEBI:58210"/>
    </ligand>
</feature>
<dbReference type="GO" id="GO:0000287">
    <property type="term" value="F:magnesium ion binding"/>
    <property type="evidence" value="ECO:0007669"/>
    <property type="project" value="UniProtKB-UniRule"/>
</dbReference>
<dbReference type="RefSeq" id="WP_054469882.1">
    <property type="nucleotide sequence ID" value="NZ_CP159837.1"/>
</dbReference>
<keyword evidence="7 11" id="KW-0521">NADP</keyword>
<feature type="binding site" evidence="11">
    <location>
        <position position="72"/>
    </location>
    <ligand>
        <name>FMN</name>
        <dbReference type="ChEBI" id="CHEBI:58210"/>
    </ligand>
</feature>
<feature type="binding site" evidence="11">
    <location>
        <position position="228"/>
    </location>
    <ligand>
        <name>FMN</name>
        <dbReference type="ChEBI" id="CHEBI:58210"/>
    </ligand>
</feature>
<dbReference type="GO" id="GO:0005737">
    <property type="term" value="C:cytoplasm"/>
    <property type="evidence" value="ECO:0007669"/>
    <property type="project" value="UniProtKB-SubCell"/>
</dbReference>
<dbReference type="CDD" id="cd02811">
    <property type="entry name" value="IDI-2_FMN"/>
    <property type="match status" value="1"/>
</dbReference>
<keyword evidence="4 11" id="KW-0288">FMN</keyword>
<feature type="binding site" evidence="11">
    <location>
        <position position="103"/>
    </location>
    <ligand>
        <name>FMN</name>
        <dbReference type="ChEBI" id="CHEBI:58210"/>
    </ligand>
</feature>
<dbReference type="InterPro" id="IPR000262">
    <property type="entry name" value="FMN-dep_DH"/>
</dbReference>
<comment type="cofactor">
    <cofactor evidence="11">
        <name>Mg(2+)</name>
        <dbReference type="ChEBI" id="CHEBI:18420"/>
    </cofactor>
</comment>
<evidence type="ECO:0000256" key="6">
    <source>
        <dbReference type="ARBA" id="ARBA00022842"/>
    </source>
</evidence>
<sequence>MNAPVNLATETQNRKADHIRVCLDEDVQFRQTTTGLERYRFTHACLPELDLAEIDLSTEFLGKPLGAPLLISSMTGGTELAKTINYRLAEVAQAYKLAMGVGSQRVAVENPEVGDTFAVRSLAPDILLFANLGAVQLNYTYGLEQCQRVVDQLEADALILHLNPLQEAVQTKGDRNFHGLLDKIERLCYSLPVPVIAKEVGNGISGAMAKKLIDAGVSAIDVAGAGGTSWARVEGERAKDPRQGRLGQTFADWGLPTSDCIIGVRAIAPEIPLIASGGLRNGLDVAKCLALGADIAGLAWPFLRAAADSDKAVAELAEILIEEIAIVLFCTGNATIADLKQSNALEKNVPFFVTRGRAGVTFPGIQNE</sequence>
<keyword evidence="5 11" id="KW-0479">Metal-binding</keyword>
<comment type="cofactor">
    <cofactor evidence="1 11">
        <name>FMN</name>
        <dbReference type="ChEBI" id="CHEBI:58210"/>
    </cofactor>
</comment>
<evidence type="ECO:0000313" key="13">
    <source>
        <dbReference type="EMBL" id="XCM39964.1"/>
    </source>
</evidence>
<evidence type="ECO:0000259" key="12">
    <source>
        <dbReference type="Pfam" id="PF01070"/>
    </source>
</evidence>
<dbReference type="PANTHER" id="PTHR43665">
    <property type="entry name" value="ISOPENTENYL-DIPHOSPHATE DELTA-ISOMERASE"/>
    <property type="match status" value="1"/>
</dbReference>
<keyword evidence="8 11" id="KW-0414">Isoprene biosynthesis</keyword>
<evidence type="ECO:0000256" key="3">
    <source>
        <dbReference type="ARBA" id="ARBA00022630"/>
    </source>
</evidence>
<keyword evidence="3 11" id="KW-0285">Flavoprotein</keyword>
<comment type="caution">
    <text evidence="11">Lacks conserved residue(s) required for the propagation of feature annotation.</text>
</comment>
<dbReference type="PANTHER" id="PTHR43665:SF1">
    <property type="entry name" value="ISOPENTENYL-DIPHOSPHATE DELTA-ISOMERASE"/>
    <property type="match status" value="1"/>
</dbReference>
<name>A0AAU8JL04_9CYAN</name>
<gene>
    <name evidence="11 13" type="primary">fni</name>
    <name evidence="13" type="ORF">ABWT76_002933</name>
</gene>
<dbReference type="SMART" id="SM01240">
    <property type="entry name" value="IMPDH"/>
    <property type="match status" value="1"/>
</dbReference>
<dbReference type="EC" id="5.3.3.2" evidence="11"/>
<feature type="binding site" evidence="11">
    <location>
        <begin position="14"/>
        <end position="15"/>
    </location>
    <ligand>
        <name>substrate</name>
    </ligand>
</feature>
<dbReference type="NCBIfam" id="TIGR02151">
    <property type="entry name" value="IPP_isom_2"/>
    <property type="match status" value="1"/>
</dbReference>
<feature type="binding site" evidence="11">
    <location>
        <begin position="103"/>
        <end position="105"/>
    </location>
    <ligand>
        <name>substrate</name>
    </ligand>
</feature>
<reference evidence="13" key="1">
    <citation type="submission" date="2024-07" db="EMBL/GenBank/DDBJ databases">
        <authorList>
            <person name="Kim Y.J."/>
            <person name="Jeong J.Y."/>
        </authorList>
    </citation>
    <scope>NUCLEOTIDE SEQUENCE</scope>
    <source>
        <strain evidence="13">GIHE-MW2</strain>
    </source>
</reference>
<evidence type="ECO:0000256" key="10">
    <source>
        <dbReference type="ARBA" id="ARBA00025810"/>
    </source>
</evidence>
<dbReference type="Pfam" id="PF01070">
    <property type="entry name" value="FMN_dh"/>
    <property type="match status" value="2"/>
</dbReference>
<evidence type="ECO:0000256" key="8">
    <source>
        <dbReference type="ARBA" id="ARBA00023229"/>
    </source>
</evidence>
<feature type="binding site" evidence="11">
    <location>
        <position position="131"/>
    </location>
    <ligand>
        <name>FMN</name>
        <dbReference type="ChEBI" id="CHEBI:58210"/>
    </ligand>
</feature>
<feature type="binding site" evidence="11">
    <location>
        <begin position="73"/>
        <end position="75"/>
    </location>
    <ligand>
        <name>FMN</name>
        <dbReference type="ChEBI" id="CHEBI:58210"/>
    </ligand>
</feature>
<dbReference type="AlphaFoldDB" id="A0AAU8JL04"/>
<proteinExistence type="inferred from homology"/>
<keyword evidence="6 11" id="KW-0460">Magnesium</keyword>
<comment type="cofactor">
    <cofactor evidence="11">
        <name>NADPH</name>
        <dbReference type="ChEBI" id="CHEBI:57783"/>
    </cofactor>
</comment>
<dbReference type="GO" id="GO:0016491">
    <property type="term" value="F:oxidoreductase activity"/>
    <property type="evidence" value="ECO:0007669"/>
    <property type="project" value="InterPro"/>
</dbReference>
<dbReference type="GO" id="GO:0008299">
    <property type="term" value="P:isoprenoid biosynthetic process"/>
    <property type="evidence" value="ECO:0007669"/>
    <property type="project" value="UniProtKB-UniRule"/>
</dbReference>
<feature type="binding site" evidence="11">
    <location>
        <begin position="278"/>
        <end position="280"/>
    </location>
    <ligand>
        <name>FMN</name>
        <dbReference type="ChEBI" id="CHEBI:58210"/>
    </ligand>
</feature>
<accession>A0AAU8JL04</accession>
<dbReference type="EMBL" id="CP159837">
    <property type="protein sequence ID" value="XCM39964.1"/>
    <property type="molecule type" value="Genomic_DNA"/>
</dbReference>
<evidence type="ECO:0000256" key="2">
    <source>
        <dbReference type="ARBA" id="ARBA00022490"/>
    </source>
</evidence>
<evidence type="ECO:0000256" key="11">
    <source>
        <dbReference type="HAMAP-Rule" id="MF_00354"/>
    </source>
</evidence>
<dbReference type="PIRSF" id="PIRSF003314">
    <property type="entry name" value="IPP_isomerase"/>
    <property type="match status" value="1"/>
</dbReference>
<comment type="function">
    <text evidence="11">Involved in the biosynthesis of isoprenoids. Catalyzes the 1,3-allylic rearrangement of the homoallylic substrate isopentenyl (IPP) to its allylic isomer, dimethylallyl diphosphate (DMAPP).</text>
</comment>
<organism evidence="13">
    <name type="scientific">Planktothricoides raciborskii GIHE-MW2</name>
    <dbReference type="NCBI Taxonomy" id="2792601"/>
    <lineage>
        <taxon>Bacteria</taxon>
        <taxon>Bacillati</taxon>
        <taxon>Cyanobacteriota</taxon>
        <taxon>Cyanophyceae</taxon>
        <taxon>Oscillatoriophycideae</taxon>
        <taxon>Oscillatoriales</taxon>
        <taxon>Oscillatoriaceae</taxon>
        <taxon>Planktothricoides</taxon>
    </lineage>
</organism>
<dbReference type="SUPFAM" id="SSF51395">
    <property type="entry name" value="FMN-linked oxidoreductases"/>
    <property type="match status" value="1"/>
</dbReference>
<comment type="similarity">
    <text evidence="11">Belongs to the IPP isomerase type 2 family.</text>
</comment>
<comment type="subcellular location">
    <subcellularLocation>
        <location evidence="11">Cytoplasm</location>
    </subcellularLocation>
</comment>
<comment type="catalytic activity">
    <reaction evidence="11">
        <text>isopentenyl diphosphate = dimethylallyl diphosphate</text>
        <dbReference type="Rhea" id="RHEA:23284"/>
        <dbReference type="ChEBI" id="CHEBI:57623"/>
        <dbReference type="ChEBI" id="CHEBI:128769"/>
        <dbReference type="EC" id="5.3.3.2"/>
    </reaction>
</comment>
<dbReference type="InterPro" id="IPR013785">
    <property type="entry name" value="Aldolase_TIM"/>
</dbReference>
<dbReference type="GO" id="GO:0070402">
    <property type="term" value="F:NADPH binding"/>
    <property type="evidence" value="ECO:0007669"/>
    <property type="project" value="UniProtKB-UniRule"/>
</dbReference>
<feature type="domain" description="FMN-dependent dehydrogenase" evidence="12">
    <location>
        <begin position="181"/>
        <end position="342"/>
    </location>
</feature>
<evidence type="ECO:0000256" key="5">
    <source>
        <dbReference type="ARBA" id="ARBA00022723"/>
    </source>
</evidence>
<comment type="subunit">
    <text evidence="10 11">Homooctamer. Dimer of tetramers.</text>
</comment>